<organism evidence="1 2">
    <name type="scientific">Namhaeicola litoreus</name>
    <dbReference type="NCBI Taxonomy" id="1052145"/>
    <lineage>
        <taxon>Bacteria</taxon>
        <taxon>Pseudomonadati</taxon>
        <taxon>Bacteroidota</taxon>
        <taxon>Flavobacteriia</taxon>
        <taxon>Flavobacteriales</taxon>
        <taxon>Flavobacteriaceae</taxon>
        <taxon>Namhaeicola</taxon>
    </lineage>
</organism>
<reference evidence="2" key="1">
    <citation type="journal article" date="2019" name="Int. J. Syst. Evol. Microbiol.">
        <title>The Global Catalogue of Microorganisms (GCM) 10K type strain sequencing project: providing services to taxonomists for standard genome sequencing and annotation.</title>
        <authorList>
            <consortium name="The Broad Institute Genomics Platform"/>
            <consortium name="The Broad Institute Genome Sequencing Center for Infectious Disease"/>
            <person name="Wu L."/>
            <person name="Ma J."/>
        </authorList>
    </citation>
    <scope>NUCLEOTIDE SEQUENCE [LARGE SCALE GENOMIC DNA]</scope>
    <source>
        <strain evidence="2">CCUG 61485</strain>
    </source>
</reference>
<sequence length="108" mass="12648">MIIYNVTTNVEKEIEEDWLIWMKTEHIPKVVKIGKFSHALLTKILIDEEMGGITYSVQYTSPSRDVLANYLNQHTHILKQEVVDKFGDKLVSFRTELEVIDLIENNER</sequence>
<dbReference type="InterPro" id="IPR025563">
    <property type="entry name" value="DUF4286"/>
</dbReference>
<keyword evidence="2" id="KW-1185">Reference proteome</keyword>
<proteinExistence type="predicted"/>
<name>A0ABW3Y208_9FLAO</name>
<dbReference type="Pfam" id="PF14114">
    <property type="entry name" value="DUF4286"/>
    <property type="match status" value="1"/>
</dbReference>
<evidence type="ECO:0000313" key="2">
    <source>
        <dbReference type="Proteomes" id="UP001597201"/>
    </source>
</evidence>
<protein>
    <submittedName>
        <fullName evidence="1">DUF4286 family protein</fullName>
    </submittedName>
</protein>
<dbReference type="Proteomes" id="UP001597201">
    <property type="component" value="Unassembled WGS sequence"/>
</dbReference>
<dbReference type="RefSeq" id="WP_377176289.1">
    <property type="nucleotide sequence ID" value="NZ_JBHTMY010000002.1"/>
</dbReference>
<accession>A0ABW3Y208</accession>
<dbReference type="EMBL" id="JBHTMY010000002">
    <property type="protein sequence ID" value="MFD1314563.1"/>
    <property type="molecule type" value="Genomic_DNA"/>
</dbReference>
<gene>
    <name evidence="1" type="ORF">ACFQ39_02960</name>
</gene>
<comment type="caution">
    <text evidence="1">The sequence shown here is derived from an EMBL/GenBank/DDBJ whole genome shotgun (WGS) entry which is preliminary data.</text>
</comment>
<evidence type="ECO:0000313" key="1">
    <source>
        <dbReference type="EMBL" id="MFD1314563.1"/>
    </source>
</evidence>